<dbReference type="eggNOG" id="COG0760">
    <property type="taxonomic scope" value="Bacteria"/>
</dbReference>
<dbReference type="Gene3D" id="3.10.50.40">
    <property type="match status" value="1"/>
</dbReference>
<feature type="signal peptide" evidence="2">
    <location>
        <begin position="1"/>
        <end position="19"/>
    </location>
</feature>
<dbReference type="AlphaFoldDB" id="C0EE54"/>
<feature type="chain" id="PRO_5039548078" evidence="2">
    <location>
        <begin position="20"/>
        <end position="333"/>
    </location>
</feature>
<accession>C0EE54</accession>
<dbReference type="Gene3D" id="1.10.3120.10">
    <property type="entry name" value="Trigger factor, C-terminal domain"/>
    <property type="match status" value="1"/>
</dbReference>
<evidence type="ECO:0000259" key="3">
    <source>
        <dbReference type="PROSITE" id="PS50198"/>
    </source>
</evidence>
<keyword evidence="1" id="KW-0697">Rotamase</keyword>
<dbReference type="EMBL" id="ACEC01000067">
    <property type="protein sequence ID" value="EEG30202.1"/>
    <property type="molecule type" value="Genomic_DNA"/>
</dbReference>
<keyword evidence="1 4" id="KW-0413">Isomerase</keyword>
<feature type="domain" description="PpiC" evidence="3">
    <location>
        <begin position="196"/>
        <end position="283"/>
    </location>
</feature>
<dbReference type="GO" id="GO:0015031">
    <property type="term" value="P:protein transport"/>
    <property type="evidence" value="ECO:0007669"/>
    <property type="project" value="InterPro"/>
</dbReference>
<dbReference type="InterPro" id="IPR000297">
    <property type="entry name" value="PPIase_PpiC"/>
</dbReference>
<organism evidence="4 5">
    <name type="scientific">[Clostridium] methylpentosum DSM 5476</name>
    <dbReference type="NCBI Taxonomy" id="537013"/>
    <lineage>
        <taxon>Bacteria</taxon>
        <taxon>Bacillati</taxon>
        <taxon>Bacillota</taxon>
        <taxon>Clostridia</taxon>
        <taxon>Eubacteriales</taxon>
        <taxon>Oscillospiraceae</taxon>
        <taxon>Oscillospiraceae incertae sedis</taxon>
    </lineage>
</organism>
<dbReference type="GO" id="GO:0006457">
    <property type="term" value="P:protein folding"/>
    <property type="evidence" value="ECO:0007669"/>
    <property type="project" value="InterPro"/>
</dbReference>
<dbReference type="PANTHER" id="PTHR47245">
    <property type="entry name" value="PEPTIDYLPROLYL ISOMERASE"/>
    <property type="match status" value="1"/>
</dbReference>
<dbReference type="InterPro" id="IPR037041">
    <property type="entry name" value="Trigger_fac_C_sf"/>
</dbReference>
<evidence type="ECO:0000313" key="4">
    <source>
        <dbReference type="EMBL" id="EEG30202.1"/>
    </source>
</evidence>
<evidence type="ECO:0000256" key="1">
    <source>
        <dbReference type="PROSITE-ProRule" id="PRU00278"/>
    </source>
</evidence>
<reference evidence="4 5" key="2">
    <citation type="submission" date="2009-02" db="EMBL/GenBank/DDBJ databases">
        <title>Draft genome sequence of Clostridium methylpentosum (DSM 5476).</title>
        <authorList>
            <person name="Sudarsanam P."/>
            <person name="Ley R."/>
            <person name="Guruge J."/>
            <person name="Turnbaugh P.J."/>
            <person name="Mahowald M."/>
            <person name="Liep D."/>
            <person name="Gordon J."/>
        </authorList>
    </citation>
    <scope>NUCLEOTIDE SEQUENCE [LARGE SCALE GENOMIC DNA]</scope>
    <source>
        <strain evidence="4 5">DSM 5476</strain>
    </source>
</reference>
<dbReference type="PANTHER" id="PTHR47245:SF2">
    <property type="entry name" value="PEPTIDYL-PROLYL CIS-TRANS ISOMERASE HP_0175-RELATED"/>
    <property type="match status" value="1"/>
</dbReference>
<dbReference type="InterPro" id="IPR050245">
    <property type="entry name" value="PrsA_foldase"/>
</dbReference>
<evidence type="ECO:0000313" key="5">
    <source>
        <dbReference type="Proteomes" id="UP000003340"/>
    </source>
</evidence>
<protein>
    <submittedName>
        <fullName evidence="4">Putative peptidylprolyl isomerase</fullName>
    </submittedName>
</protein>
<dbReference type="PROSITE" id="PS50198">
    <property type="entry name" value="PPIC_PPIASE_2"/>
    <property type="match status" value="1"/>
</dbReference>
<dbReference type="Pfam" id="PF00639">
    <property type="entry name" value="Rotamase"/>
    <property type="match status" value="1"/>
</dbReference>
<keyword evidence="2" id="KW-0732">Signal</keyword>
<evidence type="ECO:0000256" key="2">
    <source>
        <dbReference type="SAM" id="SignalP"/>
    </source>
</evidence>
<dbReference type="PROSITE" id="PS51257">
    <property type="entry name" value="PROKAR_LIPOPROTEIN"/>
    <property type="match status" value="1"/>
</dbReference>
<dbReference type="InterPro" id="IPR046357">
    <property type="entry name" value="PPIase_dom_sf"/>
</dbReference>
<reference evidence="4 5" key="1">
    <citation type="submission" date="2009-01" db="EMBL/GenBank/DDBJ databases">
        <authorList>
            <person name="Fulton L."/>
            <person name="Clifton S."/>
            <person name="Fulton B."/>
            <person name="Xu J."/>
            <person name="Minx P."/>
            <person name="Pepin K.H."/>
            <person name="Johnson M."/>
            <person name="Bhonagiri V."/>
            <person name="Nash W.E."/>
            <person name="Mardis E.R."/>
            <person name="Wilson R.K."/>
        </authorList>
    </citation>
    <scope>NUCLEOTIDE SEQUENCE [LARGE SCALE GENOMIC DNA]</scope>
    <source>
        <strain evidence="4 5">DSM 5476</strain>
    </source>
</reference>
<dbReference type="HOGENOM" id="CLU_833434_0_0_9"/>
<dbReference type="SUPFAM" id="SSF109998">
    <property type="entry name" value="Triger factor/SurA peptide-binding domain-like"/>
    <property type="match status" value="1"/>
</dbReference>
<keyword evidence="5" id="KW-1185">Reference proteome</keyword>
<dbReference type="SUPFAM" id="SSF54534">
    <property type="entry name" value="FKBP-like"/>
    <property type="match status" value="1"/>
</dbReference>
<sequence length="333" mass="37327">MKKIICIALAAILTFGALSGCGKDASSASSASSSTSSATEKTGYLTVNGETVDVPFVMKFDEYEVPIEHFRYYYLNIRDQYSYSATDTTDLEQKVMDETMDYLKTDFALKKLAEREGITLTDDDNATIEQSIQTTVSNMGSEEDYQSQLEQSYMTADFHRTLLELDTLNSKLLSTLFEEGGKYALSEQDITDTIHQEFIHVSHMLISDEATAQEALERVQAGEDFDSLVAEYSEDSGMGEEGYTFTYGEMVQEFEDAAYALQEGETSGLVQSTYGYHIIKRLPLDETYISENLDTMTSSVKKSELNKLLDEISEAFTITYSDQFQYINTTSLS</sequence>
<proteinExistence type="predicted"/>
<name>C0EE54_9FIRM</name>
<dbReference type="Proteomes" id="UP000003340">
    <property type="component" value="Unassembled WGS sequence"/>
</dbReference>
<dbReference type="InterPro" id="IPR027304">
    <property type="entry name" value="Trigger_fact/SurA_dom_sf"/>
</dbReference>
<dbReference type="GO" id="GO:0003755">
    <property type="term" value="F:peptidyl-prolyl cis-trans isomerase activity"/>
    <property type="evidence" value="ECO:0007669"/>
    <property type="project" value="UniProtKB-KW"/>
</dbReference>
<dbReference type="STRING" id="537013.CLOSTMETH_02133"/>
<gene>
    <name evidence="4" type="ORF">CLOSTMETH_02133</name>
</gene>
<comment type="caution">
    <text evidence="4">The sequence shown here is derived from an EMBL/GenBank/DDBJ whole genome shotgun (WGS) entry which is preliminary data.</text>
</comment>